<keyword evidence="10" id="KW-1185">Reference proteome</keyword>
<feature type="domain" description="RING-type" evidence="8">
    <location>
        <begin position="345"/>
        <end position="386"/>
    </location>
</feature>
<sequence length="413" mass="46611">MCSPLSSLAFSLLLLLVSYLKEGGALLLESKECGLGKIISHSGAVFGPNPGEFPLSEKPLFLLTASGEGINEFPIYSSQQNEALVAQRSAAEGTEHGLSEERRSLPVETARFGEWLRAVRKWNLFGVNEFETHTSKDQVTEQGLELVAEEFLSYACEPWKYSDKVKGKILVVARGGCFFYEKTIYAEAAGAAGVIVVNGKREPPVRMRSPLHYDKPIRNPSIPTVLVSWEDFYQYIVPCYSRKVPIIASIDSRGSKSPVFDNNDALNWAMLKAMFFWIIFQFAVNIFRYRRQTRNLNKRISAVQSLPQYIYHEASPLYANSPTTNRCLCIHMSHENILEGNQGVCAICLESLMQDEVVRKFQCGHIFHKDCIDPWLLQSNWCPTCKRNVLGLPLVNSRRTTLSEPELDVRLDD</sequence>
<keyword evidence="3 6" id="KW-1133">Transmembrane helix</keyword>
<evidence type="ECO:0000259" key="8">
    <source>
        <dbReference type="PROSITE" id="PS50089"/>
    </source>
</evidence>
<evidence type="ECO:0000256" key="5">
    <source>
        <dbReference type="PROSITE-ProRule" id="PRU00175"/>
    </source>
</evidence>
<gene>
    <name evidence="9" type="ORF">GAYE_SCF00G1690</name>
</gene>
<dbReference type="PROSITE" id="PS50089">
    <property type="entry name" value="ZF_RING_2"/>
    <property type="match status" value="1"/>
</dbReference>
<dbReference type="SUPFAM" id="SSF57850">
    <property type="entry name" value="RING/U-box"/>
    <property type="match status" value="1"/>
</dbReference>
<dbReference type="EMBL" id="JANCYU010000020">
    <property type="protein sequence ID" value="KAK4523794.1"/>
    <property type="molecule type" value="Genomic_DNA"/>
</dbReference>
<keyword evidence="5" id="KW-0863">Zinc-finger</keyword>
<dbReference type="Pfam" id="PF02225">
    <property type="entry name" value="PA"/>
    <property type="match status" value="1"/>
</dbReference>
<dbReference type="PANTHER" id="PTHR22765:SF434">
    <property type="entry name" value="GB|AAD18119.1-RELATED"/>
    <property type="match status" value="1"/>
</dbReference>
<keyword evidence="5" id="KW-0479">Metal-binding</keyword>
<keyword evidence="5" id="KW-0862">Zinc</keyword>
<evidence type="ECO:0000313" key="10">
    <source>
        <dbReference type="Proteomes" id="UP001300502"/>
    </source>
</evidence>
<name>A0AAV9I8T6_9RHOD</name>
<organism evidence="9 10">
    <name type="scientific">Galdieria yellowstonensis</name>
    <dbReference type="NCBI Taxonomy" id="3028027"/>
    <lineage>
        <taxon>Eukaryota</taxon>
        <taxon>Rhodophyta</taxon>
        <taxon>Bangiophyceae</taxon>
        <taxon>Galdieriales</taxon>
        <taxon>Galdieriaceae</taxon>
        <taxon>Galdieria</taxon>
    </lineage>
</organism>
<dbReference type="PANTHER" id="PTHR22765">
    <property type="entry name" value="RING FINGER AND PROTEASE ASSOCIATED DOMAIN-CONTAINING"/>
    <property type="match status" value="1"/>
</dbReference>
<feature type="signal peptide" evidence="7">
    <location>
        <begin position="1"/>
        <end position="25"/>
    </location>
</feature>
<dbReference type="SMART" id="SM00184">
    <property type="entry name" value="RING"/>
    <property type="match status" value="1"/>
</dbReference>
<dbReference type="Pfam" id="PF13639">
    <property type="entry name" value="zf-RING_2"/>
    <property type="match status" value="1"/>
</dbReference>
<evidence type="ECO:0000256" key="3">
    <source>
        <dbReference type="ARBA" id="ARBA00022989"/>
    </source>
</evidence>
<dbReference type="InterPro" id="IPR003137">
    <property type="entry name" value="PA_domain"/>
</dbReference>
<accession>A0AAV9I8T6</accession>
<evidence type="ECO:0000256" key="7">
    <source>
        <dbReference type="SAM" id="SignalP"/>
    </source>
</evidence>
<dbReference type="InterPro" id="IPR013083">
    <property type="entry name" value="Znf_RING/FYVE/PHD"/>
</dbReference>
<dbReference type="InterPro" id="IPR046450">
    <property type="entry name" value="PA_dom_sf"/>
</dbReference>
<proteinExistence type="predicted"/>
<reference evidence="9 10" key="1">
    <citation type="submission" date="2022-07" db="EMBL/GenBank/DDBJ databases">
        <title>Genome-wide signatures of adaptation to extreme environments.</title>
        <authorList>
            <person name="Cho C.H."/>
            <person name="Yoon H.S."/>
        </authorList>
    </citation>
    <scope>NUCLEOTIDE SEQUENCE [LARGE SCALE GENOMIC DNA]</scope>
    <source>
        <strain evidence="9 10">108.79 E11</strain>
    </source>
</reference>
<dbReference type="Gene3D" id="3.50.30.30">
    <property type="match status" value="1"/>
</dbReference>
<evidence type="ECO:0000256" key="1">
    <source>
        <dbReference type="ARBA" id="ARBA00004370"/>
    </source>
</evidence>
<feature type="chain" id="PRO_5043855160" description="RING-type domain-containing protein" evidence="7">
    <location>
        <begin position="26"/>
        <end position="413"/>
    </location>
</feature>
<dbReference type="GO" id="GO:0061630">
    <property type="term" value="F:ubiquitin protein ligase activity"/>
    <property type="evidence" value="ECO:0007669"/>
    <property type="project" value="TreeGrafter"/>
</dbReference>
<dbReference type="InterPro" id="IPR001841">
    <property type="entry name" value="Znf_RING"/>
</dbReference>
<dbReference type="Proteomes" id="UP001300502">
    <property type="component" value="Unassembled WGS sequence"/>
</dbReference>
<dbReference type="SUPFAM" id="SSF52025">
    <property type="entry name" value="PA domain"/>
    <property type="match status" value="1"/>
</dbReference>
<dbReference type="Gene3D" id="3.30.40.10">
    <property type="entry name" value="Zinc/RING finger domain, C3HC4 (zinc finger)"/>
    <property type="match status" value="1"/>
</dbReference>
<dbReference type="GO" id="GO:0008270">
    <property type="term" value="F:zinc ion binding"/>
    <property type="evidence" value="ECO:0007669"/>
    <property type="project" value="UniProtKB-KW"/>
</dbReference>
<keyword evidence="7" id="KW-0732">Signal</keyword>
<dbReference type="InterPro" id="IPR051826">
    <property type="entry name" value="E3_ubiquitin-ligase_domain"/>
</dbReference>
<dbReference type="CDD" id="cd16454">
    <property type="entry name" value="RING-H2_PA-TM-RING"/>
    <property type="match status" value="1"/>
</dbReference>
<dbReference type="GO" id="GO:0006511">
    <property type="term" value="P:ubiquitin-dependent protein catabolic process"/>
    <property type="evidence" value="ECO:0007669"/>
    <property type="project" value="TreeGrafter"/>
</dbReference>
<keyword evidence="4 6" id="KW-0472">Membrane</keyword>
<keyword evidence="2 6" id="KW-0812">Transmembrane</keyword>
<dbReference type="CDD" id="cd00538">
    <property type="entry name" value="PA"/>
    <property type="match status" value="1"/>
</dbReference>
<protein>
    <recommendedName>
        <fullName evidence="8">RING-type domain-containing protein</fullName>
    </recommendedName>
</protein>
<comment type="caution">
    <text evidence="9">The sequence shown here is derived from an EMBL/GenBank/DDBJ whole genome shotgun (WGS) entry which is preliminary data.</text>
</comment>
<feature type="transmembrane region" description="Helical" evidence="6">
    <location>
        <begin position="265"/>
        <end position="289"/>
    </location>
</feature>
<dbReference type="AlphaFoldDB" id="A0AAV9I8T6"/>
<evidence type="ECO:0000256" key="6">
    <source>
        <dbReference type="SAM" id="Phobius"/>
    </source>
</evidence>
<comment type="subcellular location">
    <subcellularLocation>
        <location evidence="1">Membrane</location>
    </subcellularLocation>
</comment>
<evidence type="ECO:0000313" key="9">
    <source>
        <dbReference type="EMBL" id="KAK4523794.1"/>
    </source>
</evidence>
<evidence type="ECO:0000256" key="2">
    <source>
        <dbReference type="ARBA" id="ARBA00022692"/>
    </source>
</evidence>
<evidence type="ECO:0000256" key="4">
    <source>
        <dbReference type="ARBA" id="ARBA00023136"/>
    </source>
</evidence>
<dbReference type="GO" id="GO:0016020">
    <property type="term" value="C:membrane"/>
    <property type="evidence" value="ECO:0007669"/>
    <property type="project" value="UniProtKB-SubCell"/>
</dbReference>